<reference evidence="5 6" key="1">
    <citation type="submission" date="2019-03" db="EMBL/GenBank/DDBJ databases">
        <title>Genomic Encyclopedia of Type Strains, Phase IV (KMG-IV): sequencing the most valuable type-strain genomes for metagenomic binning, comparative biology and taxonomic classification.</title>
        <authorList>
            <person name="Goeker M."/>
        </authorList>
    </citation>
    <scope>NUCLEOTIDE SEQUENCE [LARGE SCALE GENOMIC DNA]</scope>
    <source>
        <strain evidence="5 6">DSM 29489</strain>
    </source>
</reference>
<dbReference type="InterPro" id="IPR041492">
    <property type="entry name" value="HAD_2"/>
</dbReference>
<dbReference type="AlphaFoldDB" id="A0A4R3K879"/>
<dbReference type="Proteomes" id="UP000295726">
    <property type="component" value="Unassembled WGS sequence"/>
</dbReference>
<keyword evidence="3 5" id="KW-0378">Hydrolase</keyword>
<evidence type="ECO:0000256" key="1">
    <source>
        <dbReference type="ARBA" id="ARBA00006171"/>
    </source>
</evidence>
<dbReference type="Pfam" id="PF13419">
    <property type="entry name" value="HAD_2"/>
    <property type="match status" value="1"/>
</dbReference>
<dbReference type="InterPro" id="IPR004274">
    <property type="entry name" value="FCP1_dom"/>
</dbReference>
<dbReference type="PROSITE" id="PS50969">
    <property type="entry name" value="FCP1"/>
    <property type="match status" value="1"/>
</dbReference>
<evidence type="ECO:0000313" key="6">
    <source>
        <dbReference type="Proteomes" id="UP000295726"/>
    </source>
</evidence>
<dbReference type="Gene3D" id="1.10.150.240">
    <property type="entry name" value="Putative phosphatase, domain 2"/>
    <property type="match status" value="1"/>
</dbReference>
<evidence type="ECO:0000256" key="2">
    <source>
        <dbReference type="ARBA" id="ARBA00022723"/>
    </source>
</evidence>
<organism evidence="5 6">
    <name type="scientific">Muricomes intestini</name>
    <dbReference type="NCBI Taxonomy" id="1796634"/>
    <lineage>
        <taxon>Bacteria</taxon>
        <taxon>Bacillati</taxon>
        <taxon>Bacillota</taxon>
        <taxon>Clostridia</taxon>
        <taxon>Lachnospirales</taxon>
        <taxon>Lachnospiraceae</taxon>
        <taxon>Muricomes</taxon>
    </lineage>
</organism>
<keyword evidence="6" id="KW-1185">Reference proteome</keyword>
<evidence type="ECO:0000313" key="5">
    <source>
        <dbReference type="EMBL" id="TCS79079.1"/>
    </source>
</evidence>
<comment type="caution">
    <text evidence="5">The sequence shown here is derived from an EMBL/GenBank/DDBJ whole genome shotgun (WGS) entry which is preliminary data.</text>
</comment>
<evidence type="ECO:0000259" key="4">
    <source>
        <dbReference type="PROSITE" id="PS50969"/>
    </source>
</evidence>
<evidence type="ECO:0000256" key="3">
    <source>
        <dbReference type="ARBA" id="ARBA00022801"/>
    </source>
</evidence>
<gene>
    <name evidence="5" type="ORF">EDD59_10910</name>
</gene>
<dbReference type="PANTHER" id="PTHR18901">
    <property type="entry name" value="2-DEOXYGLUCOSE-6-PHOSPHATE PHOSPHATASE 2"/>
    <property type="match status" value="1"/>
</dbReference>
<sequence>MKRSPVLKKDTNRFPRTGRYTFTGYLQKINRERDTIIMLENKKAVIFDLDGSLVDSMWIWPEVDNLYMKKYNLEAPENFEKGIEGKSYTETAQYFLTTFPSLNCTVDDVHREWTKMTINLYRTKVPLKPGASEFLENLKTTGILMGIATSNGRELVEEALKALHIREYFTSVRTACEVAAGKPAPDVYLKVAEDLHVHPESCLVFEDIPKGIEAGKNAGMTVCAVDDLFSKPDEEEKRRLADYFIRDYYDIRNSTYDICGV</sequence>
<comment type="similarity">
    <text evidence="1">Belongs to the HAD-like hydrolase superfamily. CbbY/CbbZ/Gph/YieH family.</text>
</comment>
<name>A0A4R3K879_9FIRM</name>
<dbReference type="InterPro" id="IPR036412">
    <property type="entry name" value="HAD-like_sf"/>
</dbReference>
<dbReference type="GO" id="GO:0016791">
    <property type="term" value="F:phosphatase activity"/>
    <property type="evidence" value="ECO:0007669"/>
    <property type="project" value="TreeGrafter"/>
</dbReference>
<dbReference type="EMBL" id="SLZZ01000009">
    <property type="protein sequence ID" value="TCS79079.1"/>
    <property type="molecule type" value="Genomic_DNA"/>
</dbReference>
<proteinExistence type="inferred from homology"/>
<dbReference type="InterPro" id="IPR023214">
    <property type="entry name" value="HAD_sf"/>
</dbReference>
<dbReference type="Gene3D" id="3.40.50.1000">
    <property type="entry name" value="HAD superfamily/HAD-like"/>
    <property type="match status" value="1"/>
</dbReference>
<dbReference type="NCBIfam" id="TIGR01509">
    <property type="entry name" value="HAD-SF-IA-v3"/>
    <property type="match status" value="1"/>
</dbReference>
<dbReference type="SFLD" id="SFLDS00003">
    <property type="entry name" value="Haloacid_Dehalogenase"/>
    <property type="match status" value="1"/>
</dbReference>
<dbReference type="SUPFAM" id="SSF56784">
    <property type="entry name" value="HAD-like"/>
    <property type="match status" value="1"/>
</dbReference>
<dbReference type="FunFam" id="3.40.50.1000:FF:000036">
    <property type="entry name" value="HAD family hydrolase"/>
    <property type="match status" value="1"/>
</dbReference>
<dbReference type="SFLD" id="SFLDG01129">
    <property type="entry name" value="C1.5:_HAD__Beta-PGM__Phosphata"/>
    <property type="match status" value="1"/>
</dbReference>
<dbReference type="CDD" id="cd07505">
    <property type="entry name" value="HAD_BPGM-like"/>
    <property type="match status" value="1"/>
</dbReference>
<dbReference type="InterPro" id="IPR023198">
    <property type="entry name" value="PGP-like_dom2"/>
</dbReference>
<accession>A0A4R3K879</accession>
<dbReference type="SFLD" id="SFLDG01135">
    <property type="entry name" value="C1.5.6:_HAD__Beta-PGM__Phospha"/>
    <property type="match status" value="1"/>
</dbReference>
<dbReference type="GO" id="GO:0046872">
    <property type="term" value="F:metal ion binding"/>
    <property type="evidence" value="ECO:0007669"/>
    <property type="project" value="UniProtKB-KW"/>
</dbReference>
<protein>
    <submittedName>
        <fullName evidence="5">HAD superfamily hydrolase (TIGR01509 family)</fullName>
    </submittedName>
</protein>
<dbReference type="PANTHER" id="PTHR18901:SF38">
    <property type="entry name" value="PSEUDOURIDINE-5'-PHOSPHATASE"/>
    <property type="match status" value="1"/>
</dbReference>
<feature type="domain" description="FCP1 homology" evidence="4">
    <location>
        <begin position="38"/>
        <end position="247"/>
    </location>
</feature>
<keyword evidence="2" id="KW-0479">Metal-binding</keyword>
<dbReference type="InterPro" id="IPR006439">
    <property type="entry name" value="HAD-SF_hydro_IA"/>
</dbReference>
<dbReference type="PRINTS" id="PR00413">
    <property type="entry name" value="HADHALOGNASE"/>
</dbReference>